<evidence type="ECO:0000313" key="8">
    <source>
        <dbReference type="EMBL" id="MEJ1090529.1"/>
    </source>
</evidence>
<feature type="domain" description="DUF202" evidence="7">
    <location>
        <begin position="20"/>
        <end position="86"/>
    </location>
</feature>
<sequence length="119" mass="12828">MNGRRFPQRVFREGDEPDPRFSLANERTFLAWLRTALAMYAAAFALEALALPEATGWRIAAASVFLALGTLAALQAWFGWMSTERAMRRGKPLPGLPIGAALVVGVIVAVALVAIGVFV</sequence>
<dbReference type="Proteomes" id="UP001366085">
    <property type="component" value="Unassembled WGS sequence"/>
</dbReference>
<evidence type="ECO:0000256" key="1">
    <source>
        <dbReference type="ARBA" id="ARBA00004651"/>
    </source>
</evidence>
<feature type="transmembrane region" description="Helical" evidence="6">
    <location>
        <begin position="93"/>
        <end position="118"/>
    </location>
</feature>
<comment type="caution">
    <text evidence="8">The sequence shown here is derived from an EMBL/GenBank/DDBJ whole genome shotgun (WGS) entry which is preliminary data.</text>
</comment>
<keyword evidence="2" id="KW-1003">Cell membrane</keyword>
<accession>A0ABU8LI76</accession>
<evidence type="ECO:0000256" key="6">
    <source>
        <dbReference type="SAM" id="Phobius"/>
    </source>
</evidence>
<keyword evidence="3 6" id="KW-0812">Transmembrane</keyword>
<evidence type="ECO:0000313" key="9">
    <source>
        <dbReference type="Proteomes" id="UP001366085"/>
    </source>
</evidence>
<keyword evidence="4 6" id="KW-1133">Transmembrane helix</keyword>
<gene>
    <name evidence="8" type="ORF">WDU93_02395</name>
</gene>
<organism evidence="8 9">
    <name type="scientific">Microbacterium istanbulense</name>
    <dbReference type="NCBI Taxonomy" id="3122049"/>
    <lineage>
        <taxon>Bacteria</taxon>
        <taxon>Bacillati</taxon>
        <taxon>Actinomycetota</taxon>
        <taxon>Actinomycetes</taxon>
        <taxon>Micrococcales</taxon>
        <taxon>Microbacteriaceae</taxon>
        <taxon>Microbacterium</taxon>
    </lineage>
</organism>
<evidence type="ECO:0000256" key="2">
    <source>
        <dbReference type="ARBA" id="ARBA00022475"/>
    </source>
</evidence>
<feature type="transmembrane region" description="Helical" evidence="6">
    <location>
        <begin position="57"/>
        <end position="81"/>
    </location>
</feature>
<feature type="transmembrane region" description="Helical" evidence="6">
    <location>
        <begin position="29"/>
        <end position="51"/>
    </location>
</feature>
<proteinExistence type="predicted"/>
<evidence type="ECO:0000256" key="4">
    <source>
        <dbReference type="ARBA" id="ARBA00022989"/>
    </source>
</evidence>
<dbReference type="PANTHER" id="PTHR34187">
    <property type="entry name" value="FGR18P"/>
    <property type="match status" value="1"/>
</dbReference>
<dbReference type="InterPro" id="IPR052053">
    <property type="entry name" value="IM_YidH-like"/>
</dbReference>
<dbReference type="PANTHER" id="PTHR34187:SF2">
    <property type="entry name" value="DUF202 DOMAIN-CONTAINING PROTEIN"/>
    <property type="match status" value="1"/>
</dbReference>
<name>A0ABU8LI76_9MICO</name>
<keyword evidence="9" id="KW-1185">Reference proteome</keyword>
<dbReference type="Pfam" id="PF02656">
    <property type="entry name" value="DUF202"/>
    <property type="match status" value="1"/>
</dbReference>
<dbReference type="InterPro" id="IPR003807">
    <property type="entry name" value="DUF202"/>
</dbReference>
<reference evidence="8 9" key="1">
    <citation type="submission" date="2024-02" db="EMBL/GenBank/DDBJ databases">
        <authorList>
            <person name="Saticioglu I.B."/>
        </authorList>
    </citation>
    <scope>NUCLEOTIDE SEQUENCE [LARGE SCALE GENOMIC DNA]</scope>
    <source>
        <strain evidence="8 9">Mu-43</strain>
    </source>
</reference>
<dbReference type="RefSeq" id="WP_337316976.1">
    <property type="nucleotide sequence ID" value="NZ_JBBDGN010000001.1"/>
</dbReference>
<evidence type="ECO:0000256" key="3">
    <source>
        <dbReference type="ARBA" id="ARBA00022692"/>
    </source>
</evidence>
<keyword evidence="5 6" id="KW-0472">Membrane</keyword>
<comment type="subcellular location">
    <subcellularLocation>
        <location evidence="1">Cell membrane</location>
        <topology evidence="1">Multi-pass membrane protein</topology>
    </subcellularLocation>
</comment>
<evidence type="ECO:0000259" key="7">
    <source>
        <dbReference type="Pfam" id="PF02656"/>
    </source>
</evidence>
<dbReference type="EMBL" id="JBBDGN010000001">
    <property type="protein sequence ID" value="MEJ1090529.1"/>
    <property type="molecule type" value="Genomic_DNA"/>
</dbReference>
<evidence type="ECO:0000256" key="5">
    <source>
        <dbReference type="ARBA" id="ARBA00023136"/>
    </source>
</evidence>
<protein>
    <submittedName>
        <fullName evidence="8">DUF202 domain-containing protein</fullName>
    </submittedName>
</protein>